<dbReference type="Proteomes" id="UP000028725">
    <property type="component" value="Unassembled WGS sequence"/>
</dbReference>
<proteinExistence type="predicted"/>
<comment type="caution">
    <text evidence="1">The sequence shown here is derived from an EMBL/GenBank/DDBJ whole genome shotgun (WGS) entry which is preliminary data.</text>
</comment>
<dbReference type="RefSeq" id="WP_052420141.1">
    <property type="nucleotide sequence ID" value="NZ_JMCB01000007.1"/>
</dbReference>
<keyword evidence="2" id="KW-1185">Reference proteome</keyword>
<gene>
    <name evidence="1" type="ORF">DB31_8257</name>
</gene>
<evidence type="ECO:0000313" key="1">
    <source>
        <dbReference type="EMBL" id="KFE67774.1"/>
    </source>
</evidence>
<accession>A0A085WJB1</accession>
<dbReference type="EMBL" id="JMCB01000007">
    <property type="protein sequence ID" value="KFE67774.1"/>
    <property type="molecule type" value="Genomic_DNA"/>
</dbReference>
<evidence type="ECO:0000313" key="2">
    <source>
        <dbReference type="Proteomes" id="UP000028725"/>
    </source>
</evidence>
<reference evidence="1 2" key="1">
    <citation type="submission" date="2014-04" db="EMBL/GenBank/DDBJ databases">
        <title>Genome assembly of Hyalangium minutum DSM 14724.</title>
        <authorList>
            <person name="Sharma G."/>
            <person name="Subramanian S."/>
        </authorList>
    </citation>
    <scope>NUCLEOTIDE SEQUENCE [LARGE SCALE GENOMIC DNA]</scope>
    <source>
        <strain evidence="1 2">DSM 14724</strain>
    </source>
</reference>
<name>A0A085WJB1_9BACT</name>
<organism evidence="1 2">
    <name type="scientific">Hyalangium minutum</name>
    <dbReference type="NCBI Taxonomy" id="394096"/>
    <lineage>
        <taxon>Bacteria</taxon>
        <taxon>Pseudomonadati</taxon>
        <taxon>Myxococcota</taxon>
        <taxon>Myxococcia</taxon>
        <taxon>Myxococcales</taxon>
        <taxon>Cystobacterineae</taxon>
        <taxon>Archangiaceae</taxon>
        <taxon>Hyalangium</taxon>
    </lineage>
</organism>
<dbReference type="AlphaFoldDB" id="A0A085WJB1"/>
<sequence>MSEFYVLELQSGVRVNVATLPGEDPSRTIRDYFASANRPYERWVNASLGPLDELFSELSAEGRLPLAPFQAAQPSVTGGDELILPEAQPARPTHAREAPFTPPRRLQLPLHQDPLEHGLLTLALTNPISRADLDGLAERVRTLLDATRTAAHIQEERPRVPATLPVEERPPSSLLARLSLARRVPPRLALEALVTPQRLPADALADVKLELHFRNEGGAPAELYPALAQLQDRSGWGGPTWTLAVTAAGFPPERLKLVELRTGYGPPGIPPTSQAFTPFLRQVPPGAVEVHTLTACWIPQALLPADSVRPDVIDPEGMNGIGTWPHLGRSSVLVLGQSRAALQSAMERTRDFLRGQRVLFLPPRALLQLTLGYHQQPWASFKPQQSWSLLAPPLDLLTGEREGGPGLSAPTEGRG</sequence>
<protein>
    <submittedName>
        <fullName evidence="1">Uncharacterized protein</fullName>
    </submittedName>
</protein>